<dbReference type="Proteomes" id="UP000051950">
    <property type="component" value="Unassembled WGS sequence"/>
</dbReference>
<dbReference type="PANTHER" id="PTHR30388:SF6">
    <property type="entry name" value="XANTHINE DEHYDROGENASE SUBUNIT A-RELATED"/>
    <property type="match status" value="1"/>
</dbReference>
<dbReference type="PANTHER" id="PTHR30388">
    <property type="entry name" value="ALDEHYDE OXIDOREDUCTASE MOLYBDENUM COFACTOR ASSEMBLY PROTEIN"/>
    <property type="match status" value="1"/>
</dbReference>
<evidence type="ECO:0000259" key="1">
    <source>
        <dbReference type="Pfam" id="PF02625"/>
    </source>
</evidence>
<dbReference type="InterPro" id="IPR027051">
    <property type="entry name" value="XdhC_Rossmann_dom"/>
</dbReference>
<sequence length="371" mass="40871">MKEITDIIKAYQKAKKEKKKAALATVVKVEGSSYRRPGARMLITEDGQLTGAISGGCLEGDALRKALSAIVQQENKLITYDTTDEDDAKFGVQLGCNGVVHILFEPIIEEDQLNPIAILTALQSKRENAVLATLFSLTDKLQLGTAMLFRNEPILSKTPQAIFDKTIKDILEVSEHKTTAIKAYNLDNQQIDAFLEFIQPPISLIIAGAGNDAQPLAEMAYLLGWEVTVIDGRPTHATPQRFTNATKVLVSKPENVLAQIQIDEQTAFVLMTHNYNYDLELLKYLLNTNAPYIGTLGPKKKLVRMLDELDLATPANQTRVHGPIGLDIGAETAEEIAISILAEIKSVFTGASAMFLKEKKKPIHVYELKNN</sequence>
<gene>
    <name evidence="3" type="ORF">ASU31_16315</name>
</gene>
<evidence type="ECO:0000313" key="4">
    <source>
        <dbReference type="Proteomes" id="UP000051950"/>
    </source>
</evidence>
<reference evidence="3 4" key="1">
    <citation type="submission" date="2015-11" db="EMBL/GenBank/DDBJ databases">
        <title>Sequence of Pedobacter ginsenosidimutans.</title>
        <authorList>
            <person name="Carson E."/>
            <person name="Keyser V."/>
            <person name="Newman J."/>
            <person name="Miller J."/>
        </authorList>
    </citation>
    <scope>NUCLEOTIDE SEQUENCE [LARGE SCALE GENOMIC DNA]</scope>
    <source>
        <strain evidence="3 4">KACC 14530</strain>
    </source>
</reference>
<feature type="domain" description="XdhC Rossmann" evidence="2">
    <location>
        <begin position="204"/>
        <end position="344"/>
    </location>
</feature>
<dbReference type="OrthoDB" id="9773039at2"/>
<keyword evidence="4" id="KW-1185">Reference proteome</keyword>
<proteinExistence type="predicted"/>
<dbReference type="EMBL" id="LMZQ01000013">
    <property type="protein sequence ID" value="KRT14887.1"/>
    <property type="molecule type" value="Genomic_DNA"/>
</dbReference>
<accession>A0A0T5VM15</accession>
<dbReference type="InterPro" id="IPR003777">
    <property type="entry name" value="XdhC_CoxI"/>
</dbReference>
<dbReference type="Pfam" id="PF13478">
    <property type="entry name" value="XdhC_C"/>
    <property type="match status" value="1"/>
</dbReference>
<comment type="caution">
    <text evidence="3">The sequence shown here is derived from an EMBL/GenBank/DDBJ whole genome shotgun (WGS) entry which is preliminary data.</text>
</comment>
<dbReference type="RefSeq" id="WP_057933345.1">
    <property type="nucleotide sequence ID" value="NZ_LMZQ01000013.1"/>
</dbReference>
<evidence type="ECO:0000313" key="3">
    <source>
        <dbReference type="EMBL" id="KRT14887.1"/>
    </source>
</evidence>
<organism evidence="3 4">
    <name type="scientific">Pedobacter ginsenosidimutans</name>
    <dbReference type="NCBI Taxonomy" id="687842"/>
    <lineage>
        <taxon>Bacteria</taxon>
        <taxon>Pseudomonadati</taxon>
        <taxon>Bacteroidota</taxon>
        <taxon>Sphingobacteriia</taxon>
        <taxon>Sphingobacteriales</taxon>
        <taxon>Sphingobacteriaceae</taxon>
        <taxon>Pedobacter</taxon>
    </lineage>
</organism>
<protein>
    <submittedName>
        <fullName evidence="3">Alanine dehydrogenase</fullName>
    </submittedName>
</protein>
<dbReference type="InterPro" id="IPR052698">
    <property type="entry name" value="MoCofactor_Util/Proc"/>
</dbReference>
<evidence type="ECO:0000259" key="2">
    <source>
        <dbReference type="Pfam" id="PF13478"/>
    </source>
</evidence>
<dbReference type="Gene3D" id="3.40.50.720">
    <property type="entry name" value="NAD(P)-binding Rossmann-like Domain"/>
    <property type="match status" value="1"/>
</dbReference>
<dbReference type="Pfam" id="PF02625">
    <property type="entry name" value="XdhC_CoxI"/>
    <property type="match status" value="1"/>
</dbReference>
<feature type="domain" description="XdhC- CoxI" evidence="1">
    <location>
        <begin position="16"/>
        <end position="81"/>
    </location>
</feature>
<name>A0A0T5VM15_9SPHI</name>
<dbReference type="AlphaFoldDB" id="A0A0T5VM15"/>
<dbReference type="STRING" id="687842.ASU31_16315"/>